<dbReference type="PANTHER" id="PTHR46082">
    <property type="entry name" value="ATP/GTP-BINDING PROTEIN-RELATED"/>
    <property type="match status" value="1"/>
</dbReference>
<feature type="domain" description="NB-ARC" evidence="1">
    <location>
        <begin position="82"/>
        <end position="220"/>
    </location>
</feature>
<organism evidence="2 3">
    <name type="scientific">Saccharothrix xinjiangensis</name>
    <dbReference type="NCBI Taxonomy" id="204798"/>
    <lineage>
        <taxon>Bacteria</taxon>
        <taxon>Bacillati</taxon>
        <taxon>Actinomycetota</taxon>
        <taxon>Actinomycetes</taxon>
        <taxon>Pseudonocardiales</taxon>
        <taxon>Pseudonocardiaceae</taxon>
        <taxon>Saccharothrix</taxon>
    </lineage>
</organism>
<gene>
    <name evidence="2" type="ORF">ACFPFM_05620</name>
</gene>
<sequence>MTGHKGVQEPRFDVDLRGARAVQVGDHNRMSLYPDREVAWPVRVGSVPLTADCYQNRAAEQRMRDALTSDGVAVLTPAVTTVLRGLGGVGKTQIAARHARRLWSDSSVDVAVWITATSRDAVLTGYADTARRLLLVESDVEPERAALALLEWLTATDRCWLIVLDDLIRPADLSDLLPPHDRTGQLLVTTRRQDAALTRHDWEVVEVGVFSPAESLAYLQDRLPDVVTDEETEQLRRLAEELGHLPLALAQAAAFIADRPLLTPATYRARLADRRRTLAEVMPDNQSLPTGHRAAVAATWSLSVDLANELHPPGLARPLLEIAALLDPAGIPIDALIGETVCKYLADQAGWPVDSEAVSDALGCLKRLSLITLDLTQPARVVRVHALVQWATRDAVSADRMSKLAWVAGDALLEVWPQIEHDQTTAAGLRSNATSLWSTAEECLIGPRGSGNVHYLLFLAGHSLGSVGLPVQAVEYFDRLYAAIHRLLQTGHPDALTARVHLALWRGEAGDAAGAGEALAEILTDELRVLDHGHPLILATRHNVARWRGVAGDAAGAAEAFAELLIDQLRVSGPDHPSTLKARSNLAYWRGEAGDAAGAAEAFAELLVDRLRVLGPDHPDTLTARGHLAYWRGEAGDLAGAVEAFAELLADDLRVLGPDHPKTLGTRSYLAHFRGVSGDAAGAAEAFAELLVDRLRVLGPDHPGTLVTRGDYAYWKSKAGGDLVEVAKAYFELINDQIRVLGPDHPDTLKTRSILGF</sequence>
<dbReference type="Gene3D" id="1.25.40.10">
    <property type="entry name" value="Tetratricopeptide repeat domain"/>
    <property type="match status" value="2"/>
</dbReference>
<dbReference type="EMBL" id="JBHSJB010000005">
    <property type="protein sequence ID" value="MFC5053236.1"/>
    <property type="molecule type" value="Genomic_DNA"/>
</dbReference>
<dbReference type="SUPFAM" id="SSF48452">
    <property type="entry name" value="TPR-like"/>
    <property type="match status" value="1"/>
</dbReference>
<accession>A0ABV9XSR2</accession>
<evidence type="ECO:0000313" key="3">
    <source>
        <dbReference type="Proteomes" id="UP001595833"/>
    </source>
</evidence>
<proteinExistence type="predicted"/>
<evidence type="ECO:0000313" key="2">
    <source>
        <dbReference type="EMBL" id="MFC5053236.1"/>
    </source>
</evidence>
<dbReference type="Proteomes" id="UP001595833">
    <property type="component" value="Unassembled WGS sequence"/>
</dbReference>
<dbReference type="InterPro" id="IPR053137">
    <property type="entry name" value="NLR-like"/>
</dbReference>
<keyword evidence="3" id="KW-1185">Reference proteome</keyword>
<dbReference type="InterPro" id="IPR027417">
    <property type="entry name" value="P-loop_NTPase"/>
</dbReference>
<dbReference type="InterPro" id="IPR011990">
    <property type="entry name" value="TPR-like_helical_dom_sf"/>
</dbReference>
<evidence type="ECO:0000259" key="1">
    <source>
        <dbReference type="Pfam" id="PF00931"/>
    </source>
</evidence>
<dbReference type="Pfam" id="PF13374">
    <property type="entry name" value="TPR_10"/>
    <property type="match status" value="2"/>
</dbReference>
<comment type="caution">
    <text evidence="2">The sequence shown here is derived from an EMBL/GenBank/DDBJ whole genome shotgun (WGS) entry which is preliminary data.</text>
</comment>
<dbReference type="PANTHER" id="PTHR46082:SF6">
    <property type="entry name" value="AAA+ ATPASE DOMAIN-CONTAINING PROTEIN-RELATED"/>
    <property type="match status" value="1"/>
</dbReference>
<dbReference type="Pfam" id="PF00931">
    <property type="entry name" value="NB-ARC"/>
    <property type="match status" value="1"/>
</dbReference>
<dbReference type="InterPro" id="IPR002182">
    <property type="entry name" value="NB-ARC"/>
</dbReference>
<dbReference type="SUPFAM" id="SSF52540">
    <property type="entry name" value="P-loop containing nucleoside triphosphate hydrolases"/>
    <property type="match status" value="1"/>
</dbReference>
<protein>
    <submittedName>
        <fullName evidence="2">Tetratricopeptide repeat protein</fullName>
    </submittedName>
</protein>
<dbReference type="RefSeq" id="WP_344041230.1">
    <property type="nucleotide sequence ID" value="NZ_BAAAKE010000028.1"/>
</dbReference>
<name>A0ABV9XSR2_9PSEU</name>
<dbReference type="Gene3D" id="3.40.50.300">
    <property type="entry name" value="P-loop containing nucleotide triphosphate hydrolases"/>
    <property type="match status" value="1"/>
</dbReference>
<reference evidence="3" key="1">
    <citation type="journal article" date="2019" name="Int. J. Syst. Evol. Microbiol.">
        <title>The Global Catalogue of Microorganisms (GCM) 10K type strain sequencing project: providing services to taxonomists for standard genome sequencing and annotation.</title>
        <authorList>
            <consortium name="The Broad Institute Genomics Platform"/>
            <consortium name="The Broad Institute Genome Sequencing Center for Infectious Disease"/>
            <person name="Wu L."/>
            <person name="Ma J."/>
        </authorList>
    </citation>
    <scope>NUCLEOTIDE SEQUENCE [LARGE SCALE GENOMIC DNA]</scope>
    <source>
        <strain evidence="3">KCTC 12848</strain>
    </source>
</reference>